<dbReference type="Proteomes" id="UP000198983">
    <property type="component" value="Chromosome I"/>
</dbReference>
<evidence type="ECO:0000259" key="3">
    <source>
        <dbReference type="PROSITE" id="PS01124"/>
    </source>
</evidence>
<evidence type="ECO:0000256" key="1">
    <source>
        <dbReference type="ARBA" id="ARBA00023015"/>
    </source>
</evidence>
<protein>
    <submittedName>
        <fullName evidence="4">Transcriptional regulator GlxA family, contains an amidase domain and an AraC-type DNA-binding HTH domain</fullName>
    </submittedName>
</protein>
<dbReference type="SMART" id="SM00342">
    <property type="entry name" value="HTH_ARAC"/>
    <property type="match status" value="1"/>
</dbReference>
<dbReference type="Pfam" id="PF01965">
    <property type="entry name" value="DJ-1_PfpI"/>
    <property type="match status" value="1"/>
</dbReference>
<dbReference type="PANTHER" id="PTHR43130:SF3">
    <property type="entry name" value="HTH-TYPE TRANSCRIPTIONAL REGULATOR RV1931C"/>
    <property type="match status" value="1"/>
</dbReference>
<keyword evidence="5" id="KW-1185">Reference proteome</keyword>
<dbReference type="InterPro" id="IPR009057">
    <property type="entry name" value="Homeodomain-like_sf"/>
</dbReference>
<dbReference type="GO" id="GO:0003700">
    <property type="term" value="F:DNA-binding transcription factor activity"/>
    <property type="evidence" value="ECO:0007669"/>
    <property type="project" value="InterPro"/>
</dbReference>
<accession>A0A1H1T1F8</accession>
<dbReference type="AlphaFoldDB" id="A0A1H1T1F8"/>
<evidence type="ECO:0000313" key="4">
    <source>
        <dbReference type="EMBL" id="SDS54004.1"/>
    </source>
</evidence>
<keyword evidence="2" id="KW-0804">Transcription</keyword>
<dbReference type="Gene3D" id="3.40.50.880">
    <property type="match status" value="1"/>
</dbReference>
<evidence type="ECO:0000256" key="2">
    <source>
        <dbReference type="ARBA" id="ARBA00023163"/>
    </source>
</evidence>
<dbReference type="InterPro" id="IPR052158">
    <property type="entry name" value="INH-QAR"/>
</dbReference>
<dbReference type="InterPro" id="IPR018060">
    <property type="entry name" value="HTH_AraC"/>
</dbReference>
<dbReference type="PROSITE" id="PS01124">
    <property type="entry name" value="HTH_ARAC_FAMILY_2"/>
    <property type="match status" value="1"/>
</dbReference>
<dbReference type="InterPro" id="IPR002818">
    <property type="entry name" value="DJ-1/PfpI"/>
</dbReference>
<dbReference type="GO" id="GO:0043565">
    <property type="term" value="F:sequence-specific DNA binding"/>
    <property type="evidence" value="ECO:0007669"/>
    <property type="project" value="InterPro"/>
</dbReference>
<reference evidence="4 5" key="1">
    <citation type="submission" date="2016-10" db="EMBL/GenBank/DDBJ databases">
        <authorList>
            <person name="de Groot N.N."/>
        </authorList>
    </citation>
    <scope>NUCLEOTIDE SEQUENCE [LARGE SCALE GENOMIC DNA]</scope>
    <source>
        <strain evidence="4 5">DSM 22024</strain>
    </source>
</reference>
<proteinExistence type="predicted"/>
<gene>
    <name evidence="4" type="ORF">SAMN04489717_3021</name>
</gene>
<name>A0A1H1T1F8_9ACTN</name>
<dbReference type="CDD" id="cd03137">
    <property type="entry name" value="GATase1_AraC_1"/>
    <property type="match status" value="1"/>
</dbReference>
<evidence type="ECO:0000313" key="5">
    <source>
        <dbReference type="Proteomes" id="UP000198983"/>
    </source>
</evidence>
<dbReference type="SUPFAM" id="SSF46689">
    <property type="entry name" value="Homeodomain-like"/>
    <property type="match status" value="2"/>
</dbReference>
<dbReference type="Pfam" id="PF12833">
    <property type="entry name" value="HTH_18"/>
    <property type="match status" value="1"/>
</dbReference>
<dbReference type="STRING" id="117157.SAMN04489717_3021"/>
<dbReference type="Gene3D" id="1.10.10.60">
    <property type="entry name" value="Homeodomain-like"/>
    <property type="match status" value="1"/>
</dbReference>
<dbReference type="InterPro" id="IPR029062">
    <property type="entry name" value="Class_I_gatase-like"/>
</dbReference>
<keyword evidence="1" id="KW-0805">Transcription regulation</keyword>
<feature type="domain" description="HTH araC/xylS-type" evidence="3">
    <location>
        <begin position="254"/>
        <end position="352"/>
    </location>
</feature>
<keyword evidence="4" id="KW-0238">DNA-binding</keyword>
<sequence length="359" mass="38758">MWTFARRPVFGLERDRTSGLKANMCKDRAMPFRAVGSRHRIAVLALPAVVPFDLGTATQVFGSARDGDGRRHYVVRVCTPDGAAVPTASGFDVTPEHGPELLADADTVVVPGVHGGSAMTDGTIDPLVAQALREVVATGRRLVSICTGAFVLAAAGVLDGRPATTHWAHAERFRQLYPKVRLDPDVLFVDDGQVLTSAGVGAGLDLCLHIIRRDHGAEVANSAARRCVVPPWRDGGQSQYIERPVPSPAGTTTEPTRRWMLEHLADPLDLQALAGHARMSVRTFTRRFREETGLSPGSWLGRQRIEHARHLLESTDLPVDGVARAAGFATTASLRQHLHAVVGVSPLAYRRTFRGTSTS</sequence>
<dbReference type="EMBL" id="LT629732">
    <property type="protein sequence ID" value="SDS54004.1"/>
    <property type="molecule type" value="Genomic_DNA"/>
</dbReference>
<dbReference type="SUPFAM" id="SSF52317">
    <property type="entry name" value="Class I glutamine amidotransferase-like"/>
    <property type="match status" value="1"/>
</dbReference>
<organism evidence="4 5">
    <name type="scientific">Actinopolymorpha singaporensis</name>
    <dbReference type="NCBI Taxonomy" id="117157"/>
    <lineage>
        <taxon>Bacteria</taxon>
        <taxon>Bacillati</taxon>
        <taxon>Actinomycetota</taxon>
        <taxon>Actinomycetes</taxon>
        <taxon>Propionibacteriales</taxon>
        <taxon>Actinopolymorphaceae</taxon>
        <taxon>Actinopolymorpha</taxon>
    </lineage>
</organism>
<dbReference type="PANTHER" id="PTHR43130">
    <property type="entry name" value="ARAC-FAMILY TRANSCRIPTIONAL REGULATOR"/>
    <property type="match status" value="1"/>
</dbReference>